<gene>
    <name evidence="2" type="ORF">C9I99_06720</name>
</gene>
<dbReference type="Pfam" id="PF14316">
    <property type="entry name" value="DUF4381"/>
    <property type="match status" value="1"/>
</dbReference>
<dbReference type="InterPro" id="IPR025489">
    <property type="entry name" value="DUF4381"/>
</dbReference>
<dbReference type="AlphaFoldDB" id="A0A2T3J117"/>
<feature type="transmembrane region" description="Helical" evidence="1">
    <location>
        <begin position="32"/>
        <end position="53"/>
    </location>
</feature>
<evidence type="ECO:0000313" key="2">
    <source>
        <dbReference type="EMBL" id="PSU34782.1"/>
    </source>
</evidence>
<keyword evidence="3" id="KW-1185">Reference proteome</keyword>
<keyword evidence="1" id="KW-1133">Transmembrane helix</keyword>
<sequence length="188" mass="21273">MSIEHSPPSTYILRELHDVTVPGSVSWVPQTIGWKIVLAVLIVIAGYVCYRWLQRWWHNRYRAEAIAALNPLSVEYPQFEDALFSVLKIVLVYLDPANAKLFSTPFLQKLDGLSKGRCSFNDELSHKWVESLVNPAIVLDDGEREVLRQRALLWVKTHQGKPIKSASVSLRFAKQSSAGKGQGDNHHV</sequence>
<reference evidence="2 3" key="1">
    <citation type="submission" date="2018-03" db="EMBL/GenBank/DDBJ databases">
        <title>Whole genome sequencing of Histamine producing bacteria.</title>
        <authorList>
            <person name="Butler K."/>
        </authorList>
    </citation>
    <scope>NUCLEOTIDE SEQUENCE [LARGE SCALE GENOMIC DNA]</scope>
    <source>
        <strain evidence="2 3">JCM 13586</strain>
    </source>
</reference>
<dbReference type="Proteomes" id="UP000241222">
    <property type="component" value="Unassembled WGS sequence"/>
</dbReference>
<proteinExistence type="predicted"/>
<keyword evidence="1" id="KW-0812">Transmembrane</keyword>
<organism evidence="2 3">
    <name type="scientific">Photobacterium lutimaris</name>
    <dbReference type="NCBI Taxonomy" id="388278"/>
    <lineage>
        <taxon>Bacteria</taxon>
        <taxon>Pseudomonadati</taxon>
        <taxon>Pseudomonadota</taxon>
        <taxon>Gammaproteobacteria</taxon>
        <taxon>Vibrionales</taxon>
        <taxon>Vibrionaceae</taxon>
        <taxon>Photobacterium</taxon>
    </lineage>
</organism>
<accession>A0A2T3J117</accession>
<dbReference type="RefSeq" id="WP_107348107.1">
    <property type="nucleotide sequence ID" value="NZ_PYMH01000002.1"/>
</dbReference>
<dbReference type="EMBL" id="PYMH01000002">
    <property type="protein sequence ID" value="PSU34782.1"/>
    <property type="molecule type" value="Genomic_DNA"/>
</dbReference>
<dbReference type="OrthoDB" id="6398942at2"/>
<evidence type="ECO:0000256" key="1">
    <source>
        <dbReference type="SAM" id="Phobius"/>
    </source>
</evidence>
<comment type="caution">
    <text evidence="2">The sequence shown here is derived from an EMBL/GenBank/DDBJ whole genome shotgun (WGS) entry which is preliminary data.</text>
</comment>
<keyword evidence="1" id="KW-0472">Membrane</keyword>
<name>A0A2T3J117_9GAMM</name>
<protein>
    <submittedName>
        <fullName evidence="2">DUF4381 domain-containing protein</fullName>
    </submittedName>
</protein>
<evidence type="ECO:0000313" key="3">
    <source>
        <dbReference type="Proteomes" id="UP000241222"/>
    </source>
</evidence>